<dbReference type="KEGG" id="ebz:J7S26_01260"/>
<dbReference type="Proteomes" id="UP000636394">
    <property type="component" value="Unassembled WGS sequence"/>
</dbReference>
<feature type="transmembrane region" description="Helical" evidence="1">
    <location>
        <begin position="311"/>
        <end position="330"/>
    </location>
</feature>
<sequence>MTANTNLDAFAKGTERLVDPTTVGSIHFLQQFFDVVPKGIQRAIMMRSTKKAPHMGFIVEPYAFFLAYEIADTTAAAELLPSGFRLAKCSVFADDEPAFYAIMSFFRVHTSAFWGSRAELYVMAEDESTGLMSWVIVDYLSDTISYDRAFGLRGPSASRAVVTTTSDGRVLVDMASDDGASSADFSAALNGSKMRELDERMWIEGNLSVAYGRTLSHDRADTFSLTFFPEEMGSALDVPLEGFEPKGISWYSHMLAPAPAKLACFPYAQHLLSDSPGAASGHASAADLVRAAEAADFDAMKTFEAGSAKKLMAVSAVAAFSIAAAAWMIGRRFRA</sequence>
<dbReference type="EMBL" id="WPCR01000001">
    <property type="protein sequence ID" value="NHM13330.1"/>
    <property type="molecule type" value="Genomic_DNA"/>
</dbReference>
<keyword evidence="1" id="KW-1133">Transmembrane helix</keyword>
<dbReference type="AlphaFoldDB" id="A0A9E6MRF4"/>
<dbReference type="EMBL" id="CP072829">
    <property type="protein sequence ID" value="QTU84589.1"/>
    <property type="molecule type" value="Genomic_DNA"/>
</dbReference>
<reference evidence="2 4" key="1">
    <citation type="submission" date="2019-11" db="EMBL/GenBank/DDBJ databases">
        <title>Eggerthellaceae novel genus isolated from the rectal contents of marmort.</title>
        <authorList>
            <person name="Zhang G."/>
        </authorList>
    </citation>
    <scope>NUCLEOTIDE SEQUENCE [LARGE SCALE GENOMIC DNA]</scope>
    <source>
        <strain evidence="4">zg-886</strain>
        <strain evidence="2">Zg-886</strain>
    </source>
</reference>
<reference evidence="3" key="2">
    <citation type="submission" date="2021-04" db="EMBL/GenBank/DDBJ databases">
        <title>Novel species in family Eggerthellaceae.</title>
        <authorList>
            <person name="Zhang G."/>
        </authorList>
    </citation>
    <scope>NUCLEOTIDE SEQUENCE</scope>
    <source>
        <strain evidence="3">Zg-886</strain>
    </source>
</reference>
<proteinExistence type="predicted"/>
<keyword evidence="1" id="KW-0812">Transmembrane</keyword>
<evidence type="ECO:0000313" key="3">
    <source>
        <dbReference type="EMBL" id="QTU84589.1"/>
    </source>
</evidence>
<name>A0A9E6MRF4_9ACTN</name>
<gene>
    <name evidence="2" type="ORF">GMI68_00840</name>
    <name evidence="3" type="ORF">J7S26_01260</name>
</gene>
<evidence type="ECO:0000313" key="4">
    <source>
        <dbReference type="Proteomes" id="UP000636394"/>
    </source>
</evidence>
<keyword evidence="4" id="KW-1185">Reference proteome</keyword>
<protein>
    <submittedName>
        <fullName evidence="3">Uncharacterized protein</fullName>
    </submittedName>
</protein>
<dbReference type="Proteomes" id="UP000671910">
    <property type="component" value="Chromosome"/>
</dbReference>
<evidence type="ECO:0000313" key="5">
    <source>
        <dbReference type="Proteomes" id="UP000671910"/>
    </source>
</evidence>
<evidence type="ECO:0000256" key="1">
    <source>
        <dbReference type="SAM" id="Phobius"/>
    </source>
</evidence>
<accession>A0A9E6MRF4</accession>
<organism evidence="3 5">
    <name type="scientific">Xiamenia xianingshaonis</name>
    <dbReference type="NCBI Taxonomy" id="2682776"/>
    <lineage>
        <taxon>Bacteria</taxon>
        <taxon>Bacillati</taxon>
        <taxon>Actinomycetota</taxon>
        <taxon>Coriobacteriia</taxon>
        <taxon>Eggerthellales</taxon>
        <taxon>Eggerthellaceae</taxon>
        <taxon>Xiamenia</taxon>
    </lineage>
</organism>
<evidence type="ECO:0000313" key="2">
    <source>
        <dbReference type="EMBL" id="NHM13330.1"/>
    </source>
</evidence>
<dbReference type="RefSeq" id="WP_166338100.1">
    <property type="nucleotide sequence ID" value="NZ_CP072829.1"/>
</dbReference>
<keyword evidence="1" id="KW-0472">Membrane</keyword>